<evidence type="ECO:0000256" key="7">
    <source>
        <dbReference type="ARBA" id="ARBA00023136"/>
    </source>
</evidence>
<dbReference type="RefSeq" id="WP_163770697.1">
    <property type="nucleotide sequence ID" value="NZ_JAAGXA010000002.1"/>
</dbReference>
<dbReference type="Gene3D" id="1.10.1760.20">
    <property type="match status" value="1"/>
</dbReference>
<evidence type="ECO:0000256" key="5">
    <source>
        <dbReference type="ARBA" id="ARBA00022960"/>
    </source>
</evidence>
<dbReference type="InterPro" id="IPR007227">
    <property type="entry name" value="Cell_shape_determining_MreD"/>
</dbReference>
<dbReference type="GO" id="GO:0005886">
    <property type="term" value="C:plasma membrane"/>
    <property type="evidence" value="ECO:0007669"/>
    <property type="project" value="UniProtKB-SubCell"/>
</dbReference>
<evidence type="ECO:0000256" key="4">
    <source>
        <dbReference type="ARBA" id="ARBA00022692"/>
    </source>
</evidence>
<sequence length="170" mass="17399">MNAARTAVTALAVLLAVVLQAALLPELSWRGVVPNLVLLVVVAGALTRGPNVGVILGFCAGLALDLAPPADHLAGRWALALMVVGYVAGSVRRDERPTLPVVLVTAAVASFVGSSVFALLGVVMQDPATSVGDVLAAVGVGLVSDLVVAPLVLLPLLVLLTRFEPQRRFA</sequence>
<keyword evidence="10" id="KW-1185">Reference proteome</keyword>
<organism evidence="9 10">
    <name type="scientific">Nocardioides zeae</name>
    <dbReference type="NCBI Taxonomy" id="1457234"/>
    <lineage>
        <taxon>Bacteria</taxon>
        <taxon>Bacillati</taxon>
        <taxon>Actinomycetota</taxon>
        <taxon>Actinomycetes</taxon>
        <taxon>Propionibacteriales</taxon>
        <taxon>Nocardioidaceae</taxon>
        <taxon>Nocardioides</taxon>
    </lineage>
</organism>
<comment type="caution">
    <text evidence="9">The sequence shown here is derived from an EMBL/GenBank/DDBJ whole genome shotgun (WGS) entry which is preliminary data.</text>
</comment>
<dbReference type="AlphaFoldDB" id="A0A6P0HI59"/>
<dbReference type="NCBIfam" id="TIGR03426">
    <property type="entry name" value="shape_MreD"/>
    <property type="match status" value="1"/>
</dbReference>
<evidence type="ECO:0000313" key="9">
    <source>
        <dbReference type="EMBL" id="NEN77315.1"/>
    </source>
</evidence>
<dbReference type="Pfam" id="PF04093">
    <property type="entry name" value="MreD"/>
    <property type="match status" value="1"/>
</dbReference>
<keyword evidence="7 8" id="KW-0472">Membrane</keyword>
<name>A0A6P0HI59_9ACTN</name>
<accession>A0A6P0HI59</accession>
<evidence type="ECO:0000256" key="3">
    <source>
        <dbReference type="ARBA" id="ARBA00022475"/>
    </source>
</evidence>
<evidence type="ECO:0000313" key="10">
    <source>
        <dbReference type="Proteomes" id="UP000468687"/>
    </source>
</evidence>
<feature type="transmembrane region" description="Helical" evidence="8">
    <location>
        <begin position="98"/>
        <end position="122"/>
    </location>
</feature>
<keyword evidence="3" id="KW-1003">Cell membrane</keyword>
<comment type="similarity">
    <text evidence="2">Belongs to the MreD family.</text>
</comment>
<protein>
    <submittedName>
        <fullName evidence="9">Rod shape-determining protein MreD</fullName>
    </submittedName>
</protein>
<proteinExistence type="inferred from homology"/>
<comment type="subcellular location">
    <subcellularLocation>
        <location evidence="1">Cell membrane</location>
        <topology evidence="1">Multi-pass membrane protein</topology>
    </subcellularLocation>
</comment>
<evidence type="ECO:0000256" key="2">
    <source>
        <dbReference type="ARBA" id="ARBA00007776"/>
    </source>
</evidence>
<dbReference type="EMBL" id="JAAGXA010000002">
    <property type="protein sequence ID" value="NEN77315.1"/>
    <property type="molecule type" value="Genomic_DNA"/>
</dbReference>
<keyword evidence="5" id="KW-0133">Cell shape</keyword>
<keyword evidence="6 8" id="KW-1133">Transmembrane helix</keyword>
<gene>
    <name evidence="9" type="primary">mreD</name>
    <name evidence="9" type="ORF">G3T38_03395</name>
</gene>
<keyword evidence="4 8" id="KW-0812">Transmembrane</keyword>
<evidence type="ECO:0000256" key="8">
    <source>
        <dbReference type="SAM" id="Phobius"/>
    </source>
</evidence>
<dbReference type="GO" id="GO:0008360">
    <property type="term" value="P:regulation of cell shape"/>
    <property type="evidence" value="ECO:0007669"/>
    <property type="project" value="UniProtKB-KW"/>
</dbReference>
<dbReference type="Proteomes" id="UP000468687">
    <property type="component" value="Unassembled WGS sequence"/>
</dbReference>
<evidence type="ECO:0000256" key="6">
    <source>
        <dbReference type="ARBA" id="ARBA00022989"/>
    </source>
</evidence>
<evidence type="ECO:0000256" key="1">
    <source>
        <dbReference type="ARBA" id="ARBA00004651"/>
    </source>
</evidence>
<feature type="transmembrane region" description="Helical" evidence="8">
    <location>
        <begin position="134"/>
        <end position="160"/>
    </location>
</feature>
<feature type="transmembrane region" description="Helical" evidence="8">
    <location>
        <begin position="74"/>
        <end position="91"/>
    </location>
</feature>
<reference evidence="9 10" key="1">
    <citation type="journal article" date="2014" name="Int. J. Syst. Evol. Microbiol.">
        <title>Nocardioides zeae sp. nov., isolated from the stem of Zea mays.</title>
        <authorList>
            <person name="Glaeser S.P."/>
            <person name="McInroy J.A."/>
            <person name="Busse H.J."/>
            <person name="Kampfer P."/>
        </authorList>
    </citation>
    <scope>NUCLEOTIDE SEQUENCE [LARGE SCALE GENOMIC DNA]</scope>
    <source>
        <strain evidence="9 10">JCM 30728</strain>
    </source>
</reference>